<dbReference type="EMBL" id="CAJOBH010244110">
    <property type="protein sequence ID" value="CAF5119218.1"/>
    <property type="molecule type" value="Genomic_DNA"/>
</dbReference>
<accession>A0A8S3IMU2</accession>
<dbReference type="EMBL" id="CAJOBJ010344952">
    <property type="protein sequence ID" value="CAF5200078.1"/>
    <property type="molecule type" value="Genomic_DNA"/>
</dbReference>
<dbReference type="AlphaFoldDB" id="A0A8S3IMU2"/>
<protein>
    <submittedName>
        <fullName evidence="2">Uncharacterized protein</fullName>
    </submittedName>
</protein>
<evidence type="ECO:0000313" key="3">
    <source>
        <dbReference type="Proteomes" id="UP000681720"/>
    </source>
</evidence>
<reference evidence="2" key="1">
    <citation type="submission" date="2021-02" db="EMBL/GenBank/DDBJ databases">
        <authorList>
            <person name="Nowell W R."/>
        </authorList>
    </citation>
    <scope>NUCLEOTIDE SEQUENCE</scope>
</reference>
<comment type="caution">
    <text evidence="2">The sequence shown here is derived from an EMBL/GenBank/DDBJ whole genome shotgun (WGS) entry which is preliminary data.</text>
</comment>
<gene>
    <name evidence="1" type="ORF">BYL167_LOCUS66817</name>
    <name evidence="2" type="ORF">GIL414_LOCUS76269</name>
</gene>
<evidence type="ECO:0000313" key="1">
    <source>
        <dbReference type="EMBL" id="CAF5119218.1"/>
    </source>
</evidence>
<organism evidence="2 3">
    <name type="scientific">Rotaria magnacalcarata</name>
    <dbReference type="NCBI Taxonomy" id="392030"/>
    <lineage>
        <taxon>Eukaryota</taxon>
        <taxon>Metazoa</taxon>
        <taxon>Spiralia</taxon>
        <taxon>Gnathifera</taxon>
        <taxon>Rotifera</taxon>
        <taxon>Eurotatoria</taxon>
        <taxon>Bdelloidea</taxon>
        <taxon>Philodinida</taxon>
        <taxon>Philodinidae</taxon>
        <taxon>Rotaria</taxon>
    </lineage>
</organism>
<proteinExistence type="predicted"/>
<sequence length="60" mass="7047">MYRIEDRRQLAKLFVYDFVSFMIADNDFLVLAMNDRRLLTLMIADPNDPTLQARIKALPS</sequence>
<feature type="non-terminal residue" evidence="2">
    <location>
        <position position="60"/>
    </location>
</feature>
<name>A0A8S3IMU2_9BILA</name>
<dbReference type="Proteomes" id="UP000681967">
    <property type="component" value="Unassembled WGS sequence"/>
</dbReference>
<dbReference type="Proteomes" id="UP000681720">
    <property type="component" value="Unassembled WGS sequence"/>
</dbReference>
<evidence type="ECO:0000313" key="2">
    <source>
        <dbReference type="EMBL" id="CAF5200078.1"/>
    </source>
</evidence>